<keyword evidence="2" id="KW-1185">Reference proteome</keyword>
<reference evidence="1 2" key="1">
    <citation type="submission" date="2024-05" db="EMBL/GenBank/DDBJ databases">
        <authorList>
            <person name="Haq I."/>
            <person name="Ullah Z."/>
            <person name="Ahmad R."/>
            <person name="Li M."/>
            <person name="Tong Y."/>
        </authorList>
    </citation>
    <scope>NUCLEOTIDE SEQUENCE [LARGE SCALE GENOMIC DNA]</scope>
    <source>
        <strain evidence="1 2">16A2E</strain>
    </source>
</reference>
<evidence type="ECO:0000313" key="2">
    <source>
        <dbReference type="Proteomes" id="UP001444625"/>
    </source>
</evidence>
<protein>
    <submittedName>
        <fullName evidence="1">Tail assembly chaperone</fullName>
    </submittedName>
</protein>
<dbReference type="Pfam" id="PF12363">
    <property type="entry name" value="Phage_TAC_12"/>
    <property type="match status" value="1"/>
</dbReference>
<comment type="caution">
    <text evidence="1">The sequence shown here is derived from an EMBL/GenBank/DDBJ whole genome shotgun (WGS) entry which is preliminary data.</text>
</comment>
<evidence type="ECO:0000313" key="1">
    <source>
        <dbReference type="EMBL" id="MEN2765836.1"/>
    </source>
</evidence>
<accession>A0ABU9XC59</accession>
<gene>
    <name evidence="1" type="ORF">ABC228_01430</name>
</gene>
<dbReference type="EMBL" id="JBDIML010000001">
    <property type="protein sequence ID" value="MEN2765836.1"/>
    <property type="molecule type" value="Genomic_DNA"/>
</dbReference>
<proteinExistence type="predicted"/>
<name>A0ABU9XC59_9BACI</name>
<organism evidence="1 2">
    <name type="scientific">Ornithinibacillus xuwenensis</name>
    <dbReference type="NCBI Taxonomy" id="3144668"/>
    <lineage>
        <taxon>Bacteria</taxon>
        <taxon>Bacillati</taxon>
        <taxon>Bacillota</taxon>
        <taxon>Bacilli</taxon>
        <taxon>Bacillales</taxon>
        <taxon>Bacillaceae</taxon>
        <taxon>Ornithinibacillus</taxon>
    </lineage>
</organism>
<dbReference type="InterPro" id="IPR024410">
    <property type="entry name" value="Phage_TAC_12"/>
</dbReference>
<dbReference type="RefSeq" id="WP_345823308.1">
    <property type="nucleotide sequence ID" value="NZ_JBDIML010000001.1"/>
</dbReference>
<dbReference type="Proteomes" id="UP001444625">
    <property type="component" value="Unassembled WGS sequence"/>
</dbReference>
<sequence>MYLEIDGKQVEAKASFKFERTAEKKYRDDKQEYSALEKIYQDLMAYKTGALLKFWDCATSHHGKNQPSVEKIENALEEQIENGDVEQLFKDAFRTIDESGFFRLQLREFWNNLDLIDRLAKNEEEKEQAKVAKEMYQSKREQLLA</sequence>